<evidence type="ECO:0000313" key="2">
    <source>
        <dbReference type="EMBL" id="MDQ0325005.1"/>
    </source>
</evidence>
<gene>
    <name evidence="2" type="ORF">J2R99_000854</name>
</gene>
<feature type="transmembrane region" description="Helical" evidence="1">
    <location>
        <begin position="20"/>
        <end position="36"/>
    </location>
</feature>
<keyword evidence="1" id="KW-0812">Transmembrane</keyword>
<keyword evidence="3" id="KW-1185">Reference proteome</keyword>
<keyword evidence="1" id="KW-1133">Transmembrane helix</keyword>
<organism evidence="2 3">
    <name type="scientific">Rhodopseudomonas julia</name>
    <dbReference type="NCBI Taxonomy" id="200617"/>
    <lineage>
        <taxon>Bacteria</taxon>
        <taxon>Pseudomonadati</taxon>
        <taxon>Pseudomonadota</taxon>
        <taxon>Alphaproteobacteria</taxon>
        <taxon>Hyphomicrobiales</taxon>
        <taxon>Nitrobacteraceae</taxon>
        <taxon>Rhodopseudomonas</taxon>
    </lineage>
</organism>
<reference evidence="2 3" key="1">
    <citation type="submission" date="2023-07" db="EMBL/GenBank/DDBJ databases">
        <title>Genomic Encyclopedia of Type Strains, Phase IV (KMG-IV): sequencing the most valuable type-strain genomes for metagenomic binning, comparative biology and taxonomic classification.</title>
        <authorList>
            <person name="Goeker M."/>
        </authorList>
    </citation>
    <scope>NUCLEOTIDE SEQUENCE [LARGE SCALE GENOMIC DNA]</scope>
    <source>
        <strain evidence="2 3">DSM 11549</strain>
    </source>
</reference>
<comment type="caution">
    <text evidence="2">The sequence shown here is derived from an EMBL/GenBank/DDBJ whole genome shotgun (WGS) entry which is preliminary data.</text>
</comment>
<accession>A0ABU0C3B5</accession>
<sequence>MNAETQPAIDLSREAATGGLEWLAVAAIVLLAVVFLKKKLFRRRPSCVDCVGRGSCKDACFAPLAVSEADACHDRGEHSARARPDLTPNG</sequence>
<keyword evidence="1" id="KW-0472">Membrane</keyword>
<dbReference type="EMBL" id="JAUSUK010000001">
    <property type="protein sequence ID" value="MDQ0325005.1"/>
    <property type="molecule type" value="Genomic_DNA"/>
</dbReference>
<evidence type="ECO:0000256" key="1">
    <source>
        <dbReference type="SAM" id="Phobius"/>
    </source>
</evidence>
<proteinExistence type="predicted"/>
<evidence type="ECO:0000313" key="3">
    <source>
        <dbReference type="Proteomes" id="UP001230253"/>
    </source>
</evidence>
<protein>
    <recommendedName>
        <fullName evidence="4">Virus attachment protein p12 family protein</fullName>
    </recommendedName>
</protein>
<name>A0ABU0C3B5_9BRAD</name>
<dbReference type="Proteomes" id="UP001230253">
    <property type="component" value="Unassembled WGS sequence"/>
</dbReference>
<evidence type="ECO:0008006" key="4">
    <source>
        <dbReference type="Google" id="ProtNLM"/>
    </source>
</evidence>
<dbReference type="RefSeq" id="WP_307153240.1">
    <property type="nucleotide sequence ID" value="NZ_JAUSUK010000001.1"/>
</dbReference>